<dbReference type="InterPro" id="IPR035914">
    <property type="entry name" value="Sperma_CUB_dom_sf"/>
</dbReference>
<dbReference type="PANTHER" id="PTHR24251:SF28">
    <property type="entry name" value="NEUROPILIN AND TOLLOID-LIKE, ISOFORM B"/>
    <property type="match status" value="1"/>
</dbReference>
<dbReference type="CDD" id="cd00112">
    <property type="entry name" value="LDLa"/>
    <property type="match status" value="1"/>
</dbReference>
<feature type="compositionally biased region" description="Polar residues" evidence="5">
    <location>
        <begin position="513"/>
        <end position="523"/>
    </location>
</feature>
<feature type="disulfide bond" evidence="4">
    <location>
        <begin position="326"/>
        <end position="344"/>
    </location>
</feature>
<dbReference type="PROSITE" id="PS50068">
    <property type="entry name" value="LDLRA_2"/>
    <property type="match status" value="1"/>
</dbReference>
<reference evidence="10" key="3">
    <citation type="submission" date="2019-08" db="EMBL/GenBank/DDBJ databases">
        <authorList>
            <consortium name="Photinus pyralis genome working group"/>
            <person name="Fallon T.R."/>
            <person name="Sander Lower S.E."/>
            <person name="Weng J.-K."/>
        </authorList>
    </citation>
    <scope>NUCLEOTIDE SEQUENCE</scope>
    <source>
        <strain evidence="10">1611_PpyrPB1</strain>
        <tissue evidence="10">Whole body</tissue>
    </source>
</reference>
<feature type="compositionally biased region" description="Basic and acidic residues" evidence="5">
    <location>
        <begin position="547"/>
        <end position="563"/>
    </location>
</feature>
<dbReference type="SUPFAM" id="SSF57424">
    <property type="entry name" value="LDL receptor-like module"/>
    <property type="match status" value="1"/>
</dbReference>
<evidence type="ECO:0000256" key="1">
    <source>
        <dbReference type="ARBA" id="ARBA00022737"/>
    </source>
</evidence>
<dbReference type="SUPFAM" id="SSF49854">
    <property type="entry name" value="Spermadhesin, CUB domain"/>
    <property type="match status" value="2"/>
</dbReference>
<feature type="chain" id="PRO_5036029781" description="CUB domain-containing protein" evidence="7">
    <location>
        <begin position="23"/>
        <end position="580"/>
    </location>
</feature>
<dbReference type="FunCoup" id="A0A1Y1KNY9">
    <property type="interactions" value="54"/>
</dbReference>
<dbReference type="PROSITE" id="PS01209">
    <property type="entry name" value="LDLRA_1"/>
    <property type="match status" value="1"/>
</dbReference>
<feature type="region of interest" description="Disordered" evidence="5">
    <location>
        <begin position="513"/>
        <end position="534"/>
    </location>
</feature>
<dbReference type="AlphaFoldDB" id="A0A1Y1KNY9"/>
<feature type="domain" description="CUB" evidence="8">
    <location>
        <begin position="60"/>
        <end position="176"/>
    </location>
</feature>
<dbReference type="PROSITE" id="PS01180">
    <property type="entry name" value="CUB"/>
    <property type="match status" value="2"/>
</dbReference>
<feature type="region of interest" description="Disordered" evidence="5">
    <location>
        <begin position="547"/>
        <end position="580"/>
    </location>
</feature>
<evidence type="ECO:0000313" key="9">
    <source>
        <dbReference type="EMBL" id="JAV62298.1"/>
    </source>
</evidence>
<name>A0A1Y1KNY9_PHOPY</name>
<keyword evidence="1" id="KW-0677">Repeat</keyword>
<feature type="transmembrane region" description="Helical" evidence="6">
    <location>
        <begin position="366"/>
        <end position="389"/>
    </location>
</feature>
<dbReference type="SMART" id="SM00192">
    <property type="entry name" value="LDLa"/>
    <property type="match status" value="1"/>
</dbReference>
<keyword evidence="7" id="KW-0732">Signal</keyword>
<evidence type="ECO:0000256" key="3">
    <source>
        <dbReference type="PROSITE-ProRule" id="PRU00059"/>
    </source>
</evidence>
<evidence type="ECO:0000313" key="11">
    <source>
        <dbReference type="Proteomes" id="UP000327044"/>
    </source>
</evidence>
<dbReference type="InterPro" id="IPR002172">
    <property type="entry name" value="LDrepeatLR_classA_rpt"/>
</dbReference>
<comment type="caution">
    <text evidence="3">Lacks conserved residue(s) required for the propagation of feature annotation.</text>
</comment>
<feature type="disulfide bond" evidence="4">
    <location>
        <begin position="319"/>
        <end position="331"/>
    </location>
</feature>
<gene>
    <name evidence="10" type="ORF">PPYR_02566</name>
</gene>
<feature type="disulfide bond" evidence="4">
    <location>
        <begin position="338"/>
        <end position="353"/>
    </location>
</feature>
<keyword evidence="11" id="KW-1185">Reference proteome</keyword>
<dbReference type="SMART" id="SM00042">
    <property type="entry name" value="CUB"/>
    <property type="match status" value="2"/>
</dbReference>
<feature type="region of interest" description="Disordered" evidence="5">
    <location>
        <begin position="415"/>
        <end position="440"/>
    </location>
</feature>
<dbReference type="EMBL" id="VVIM01000001">
    <property type="protein sequence ID" value="KAB0805596.1"/>
    <property type="molecule type" value="Genomic_DNA"/>
</dbReference>
<reference evidence="10 11" key="2">
    <citation type="journal article" date="2018" name="Elife">
        <title>Firefly genomes illuminate parallel origins of bioluminescence in beetles.</title>
        <authorList>
            <person name="Fallon T.R."/>
            <person name="Lower S.E."/>
            <person name="Chang C.H."/>
            <person name="Bessho-Uehara M."/>
            <person name="Martin G.J."/>
            <person name="Bewick A.J."/>
            <person name="Behringer M."/>
            <person name="Debat H.J."/>
            <person name="Wong I."/>
            <person name="Day J.C."/>
            <person name="Suvorov A."/>
            <person name="Silva C.J."/>
            <person name="Stanger-Hall K.F."/>
            <person name="Hall D.W."/>
            <person name="Schmitz R.J."/>
            <person name="Nelson D.R."/>
            <person name="Lewis S.M."/>
            <person name="Shigenobu S."/>
            <person name="Bybee S.M."/>
            <person name="Larracuente A.M."/>
            <person name="Oba Y."/>
            <person name="Weng J.K."/>
        </authorList>
    </citation>
    <scope>NUCLEOTIDE SEQUENCE [LARGE SCALE GENOMIC DNA]</scope>
    <source>
        <strain evidence="10">1611_PpyrPB1</strain>
        <tissue evidence="10">Whole body</tissue>
    </source>
</reference>
<evidence type="ECO:0000256" key="5">
    <source>
        <dbReference type="SAM" id="MobiDB-lite"/>
    </source>
</evidence>
<accession>A0A1Y1KNY9</accession>
<dbReference type="InterPro" id="IPR000859">
    <property type="entry name" value="CUB_dom"/>
</dbReference>
<evidence type="ECO:0000313" key="10">
    <source>
        <dbReference type="EMBL" id="KAB0805596.1"/>
    </source>
</evidence>
<feature type="compositionally biased region" description="Low complexity" evidence="5">
    <location>
        <begin position="430"/>
        <end position="439"/>
    </location>
</feature>
<evidence type="ECO:0000256" key="6">
    <source>
        <dbReference type="SAM" id="Phobius"/>
    </source>
</evidence>
<dbReference type="Proteomes" id="UP000327044">
    <property type="component" value="Unassembled WGS sequence"/>
</dbReference>
<dbReference type="EMBL" id="GEZM01080206">
    <property type="protein sequence ID" value="JAV62298.1"/>
    <property type="molecule type" value="Transcribed_RNA"/>
</dbReference>
<evidence type="ECO:0000256" key="7">
    <source>
        <dbReference type="SAM" id="SignalP"/>
    </source>
</evidence>
<dbReference type="InParanoid" id="A0A1Y1KNY9"/>
<evidence type="ECO:0000256" key="2">
    <source>
        <dbReference type="ARBA" id="ARBA00023157"/>
    </source>
</evidence>
<feature type="domain" description="CUB" evidence="8">
    <location>
        <begin position="190"/>
        <end position="309"/>
    </location>
</feature>
<feature type="signal peptide" evidence="7">
    <location>
        <begin position="1"/>
        <end position="22"/>
    </location>
</feature>
<dbReference type="Gene3D" id="4.10.400.10">
    <property type="entry name" value="Low-density Lipoprotein Receptor"/>
    <property type="match status" value="1"/>
</dbReference>
<dbReference type="InterPro" id="IPR023415">
    <property type="entry name" value="LDLR_class-A_CS"/>
</dbReference>
<dbReference type="OrthoDB" id="9971251at2759"/>
<sequence length="580" mass="66232">MVSRGCTALPLLLVVATNLVQISMFQSKADDHSELTTMYPEYPQSDMDNMHPVSDINDPCHKFENPDFTTKEFTSPGYPEMYPNLTKCVLVLKAPKNHVIILDFREYFDLEYSQECKNDFLEVRDGPHGYNDLLYGPFCGTTFPPEITSTDRYLWIFFRSDENIEAKGFRAVFRYQLRDSSLKTPELRECRIDRVGLEEGIISNADIPTDVKDYITEHSMPVDCLWAITVESTKMVQIAFTDFQLSKPNDCENNFIDVFSNRTDLPSRLNNFCGSVADIVSSKSHIMFIRFFARPKAYDSSFKALFTAYRDVDKVSQKCLADEFDCDDATCIAKELECNDQKNCRSQWDEENCHKTVSAPFSELRVIVIMVVFCLILAGMCLTFIVSCIKKLISDHRIIQEHIRQSREQQLDELGKQEEMEKKHSKIGSHSDSTHSSDSQRFTSANAIMADTSCYVPGGDILPILIRSEHGVSPNGDIYSQNGDEMQLEMCDSACQTRESLFFPHDYNSEHSSPVHSITSHSKPSPPAPFSTFGYKKENKYRAEARIEMERVEPKPHVDDKRRPYSVQTTKSAPDVIVTH</sequence>
<keyword evidence="6" id="KW-1133">Transmembrane helix</keyword>
<keyword evidence="6" id="KW-0472">Membrane</keyword>
<dbReference type="Gene3D" id="2.60.120.290">
    <property type="entry name" value="Spermadhesin, CUB domain"/>
    <property type="match status" value="2"/>
</dbReference>
<dbReference type="Pfam" id="PF00057">
    <property type="entry name" value="Ldl_recept_a"/>
    <property type="match status" value="1"/>
</dbReference>
<evidence type="ECO:0000256" key="4">
    <source>
        <dbReference type="PROSITE-ProRule" id="PRU00124"/>
    </source>
</evidence>
<reference evidence="9" key="1">
    <citation type="journal article" date="2016" name="Sci. Rep.">
        <title>Molecular characterization of firefly nuptial gifts: a multi-omics approach sheds light on postcopulatory sexual selection.</title>
        <authorList>
            <person name="Al-Wathiqui N."/>
            <person name="Fallon T.R."/>
            <person name="South A."/>
            <person name="Weng J.K."/>
            <person name="Lewis S.M."/>
        </authorList>
    </citation>
    <scope>NUCLEOTIDE SEQUENCE</scope>
</reference>
<proteinExistence type="predicted"/>
<dbReference type="InterPro" id="IPR036055">
    <property type="entry name" value="LDL_receptor-like_sf"/>
</dbReference>
<evidence type="ECO:0000259" key="8">
    <source>
        <dbReference type="PROSITE" id="PS01180"/>
    </source>
</evidence>
<dbReference type="CDD" id="cd00041">
    <property type="entry name" value="CUB"/>
    <property type="match status" value="2"/>
</dbReference>
<organism evidence="9">
    <name type="scientific">Photinus pyralis</name>
    <name type="common">Common eastern firefly</name>
    <name type="synonym">Lampyris pyralis</name>
    <dbReference type="NCBI Taxonomy" id="7054"/>
    <lineage>
        <taxon>Eukaryota</taxon>
        <taxon>Metazoa</taxon>
        <taxon>Ecdysozoa</taxon>
        <taxon>Arthropoda</taxon>
        <taxon>Hexapoda</taxon>
        <taxon>Insecta</taxon>
        <taxon>Pterygota</taxon>
        <taxon>Neoptera</taxon>
        <taxon>Endopterygota</taxon>
        <taxon>Coleoptera</taxon>
        <taxon>Polyphaga</taxon>
        <taxon>Elateriformia</taxon>
        <taxon>Elateroidea</taxon>
        <taxon>Lampyridae</taxon>
        <taxon>Lampyrinae</taxon>
        <taxon>Photinus</taxon>
    </lineage>
</organism>
<dbReference type="Pfam" id="PF00431">
    <property type="entry name" value="CUB"/>
    <property type="match status" value="2"/>
</dbReference>
<protein>
    <recommendedName>
        <fullName evidence="8">CUB domain-containing protein</fullName>
    </recommendedName>
</protein>
<keyword evidence="2 4" id="KW-1015">Disulfide bond</keyword>
<dbReference type="FunFam" id="2.60.120.290:FF:000013">
    <property type="entry name" value="Membrane frizzled-related protein"/>
    <property type="match status" value="1"/>
</dbReference>
<dbReference type="PANTHER" id="PTHR24251">
    <property type="entry name" value="OVOCHYMASE-RELATED"/>
    <property type="match status" value="1"/>
</dbReference>
<keyword evidence="6" id="KW-0812">Transmembrane</keyword>